<evidence type="ECO:0000256" key="2">
    <source>
        <dbReference type="ARBA" id="ARBA00023315"/>
    </source>
</evidence>
<dbReference type="PANTHER" id="PTHR43877">
    <property type="entry name" value="AMINOALKYLPHOSPHONATE N-ACETYLTRANSFERASE-RELATED-RELATED"/>
    <property type="match status" value="1"/>
</dbReference>
<sequence>MSDTHVQPPLSLRPITARDCAVWEAMWGDYLAFYNTSLPPETYAATFARLTDTSGVDLHRGIFACDADGTPVGLVHYLFHVHGWTPKQVCYLQDLWVTPQARGKGAARALIQAVYDAADAADAPQVYWMTTKDNTQARHLYDKVATLTPFIKYARPTT</sequence>
<dbReference type="RefSeq" id="WP_085836478.1">
    <property type="nucleotide sequence ID" value="NZ_FWFS01000006.1"/>
</dbReference>
<accession>A0A1Y5SQ82</accession>
<dbReference type="PROSITE" id="PS51186">
    <property type="entry name" value="GNAT"/>
    <property type="match status" value="1"/>
</dbReference>
<feature type="domain" description="N-acetyltransferase" evidence="3">
    <location>
        <begin position="10"/>
        <end position="158"/>
    </location>
</feature>
<evidence type="ECO:0000313" key="5">
    <source>
        <dbReference type="Proteomes" id="UP000193862"/>
    </source>
</evidence>
<dbReference type="Gene3D" id="3.40.630.30">
    <property type="match status" value="1"/>
</dbReference>
<dbReference type="OrthoDB" id="9805924at2"/>
<dbReference type="Pfam" id="PF00583">
    <property type="entry name" value="Acetyltransf_1"/>
    <property type="match status" value="1"/>
</dbReference>
<dbReference type="GO" id="GO:0016747">
    <property type="term" value="F:acyltransferase activity, transferring groups other than amino-acyl groups"/>
    <property type="evidence" value="ECO:0007669"/>
    <property type="project" value="InterPro"/>
</dbReference>
<protein>
    <submittedName>
        <fullName evidence="4">Acetyltransferase (GNAT) family protein</fullName>
    </submittedName>
</protein>
<evidence type="ECO:0000259" key="3">
    <source>
        <dbReference type="PROSITE" id="PS51186"/>
    </source>
</evidence>
<dbReference type="AlphaFoldDB" id="A0A1Y5SQ82"/>
<evidence type="ECO:0000256" key="1">
    <source>
        <dbReference type="ARBA" id="ARBA00022679"/>
    </source>
</evidence>
<dbReference type="InterPro" id="IPR050832">
    <property type="entry name" value="Bact_Acetyltransf"/>
</dbReference>
<gene>
    <name evidence="4" type="ORF">AQS8620_01763</name>
</gene>
<keyword evidence="2" id="KW-0012">Acyltransferase</keyword>
<dbReference type="CDD" id="cd04301">
    <property type="entry name" value="NAT_SF"/>
    <property type="match status" value="1"/>
</dbReference>
<organism evidence="4 5">
    <name type="scientific">Aquimixticola soesokkakensis</name>
    <dbReference type="NCBI Taxonomy" id="1519096"/>
    <lineage>
        <taxon>Bacteria</taxon>
        <taxon>Pseudomonadati</taxon>
        <taxon>Pseudomonadota</taxon>
        <taxon>Alphaproteobacteria</taxon>
        <taxon>Rhodobacterales</taxon>
        <taxon>Paracoccaceae</taxon>
        <taxon>Aquimixticola</taxon>
    </lineage>
</organism>
<keyword evidence="1 4" id="KW-0808">Transferase</keyword>
<name>A0A1Y5SQ82_9RHOB</name>
<proteinExistence type="predicted"/>
<dbReference type="InterPro" id="IPR016181">
    <property type="entry name" value="Acyl_CoA_acyltransferase"/>
</dbReference>
<keyword evidence="5" id="KW-1185">Reference proteome</keyword>
<evidence type="ECO:0000313" key="4">
    <source>
        <dbReference type="EMBL" id="SLN44173.1"/>
    </source>
</evidence>
<dbReference type="SUPFAM" id="SSF55729">
    <property type="entry name" value="Acyl-CoA N-acyltransferases (Nat)"/>
    <property type="match status" value="1"/>
</dbReference>
<reference evidence="4 5" key="1">
    <citation type="submission" date="2017-03" db="EMBL/GenBank/DDBJ databases">
        <authorList>
            <person name="Afonso C.L."/>
            <person name="Miller P.J."/>
            <person name="Scott M.A."/>
            <person name="Spackman E."/>
            <person name="Goraichik I."/>
            <person name="Dimitrov K.M."/>
            <person name="Suarez D.L."/>
            <person name="Swayne D.E."/>
        </authorList>
    </citation>
    <scope>NUCLEOTIDE SEQUENCE [LARGE SCALE GENOMIC DNA]</scope>
    <source>
        <strain evidence="4 5">CECT 8620</strain>
    </source>
</reference>
<dbReference type="EMBL" id="FWFS01000006">
    <property type="protein sequence ID" value="SLN44173.1"/>
    <property type="molecule type" value="Genomic_DNA"/>
</dbReference>
<dbReference type="Proteomes" id="UP000193862">
    <property type="component" value="Unassembled WGS sequence"/>
</dbReference>
<dbReference type="InterPro" id="IPR000182">
    <property type="entry name" value="GNAT_dom"/>
</dbReference>